<keyword evidence="7" id="KW-1185">Reference proteome</keyword>
<feature type="compositionally biased region" description="Gly residues" evidence="4">
    <location>
        <begin position="255"/>
        <end position="264"/>
    </location>
</feature>
<evidence type="ECO:0000256" key="2">
    <source>
        <dbReference type="ARBA" id="ARBA00008018"/>
    </source>
</evidence>
<dbReference type="PANTHER" id="PTHR13516">
    <property type="entry name" value="RIBONUCLEASE P SUBUNIT P25"/>
    <property type="match status" value="1"/>
</dbReference>
<dbReference type="GO" id="GO:0003723">
    <property type="term" value="F:RNA binding"/>
    <property type="evidence" value="ECO:0007669"/>
    <property type="project" value="TreeGrafter"/>
</dbReference>
<feature type="domain" description="DNA/RNA-binding protein Alba-like" evidence="5">
    <location>
        <begin position="60"/>
        <end position="121"/>
    </location>
</feature>
<reference evidence="7" key="1">
    <citation type="submission" date="2013-03" db="EMBL/GenBank/DDBJ databases">
        <title>The Genome Sequence of Anopheles dirus WRAIR2.</title>
        <authorList>
            <consortium name="The Broad Institute Genomics Platform"/>
            <person name="Neafsey D.E."/>
            <person name="Walton C."/>
            <person name="Walker B."/>
            <person name="Young S.K."/>
            <person name="Zeng Q."/>
            <person name="Gargeya S."/>
            <person name="Fitzgerald M."/>
            <person name="Haas B."/>
            <person name="Abouelleil A."/>
            <person name="Allen A.W."/>
            <person name="Alvarado L."/>
            <person name="Arachchi H.M."/>
            <person name="Berlin A.M."/>
            <person name="Chapman S.B."/>
            <person name="Gainer-Dewar J."/>
            <person name="Goldberg J."/>
            <person name="Griggs A."/>
            <person name="Gujja S."/>
            <person name="Hansen M."/>
            <person name="Howarth C."/>
            <person name="Imamovic A."/>
            <person name="Ireland A."/>
            <person name="Larimer J."/>
            <person name="McCowan C."/>
            <person name="Murphy C."/>
            <person name="Pearson M."/>
            <person name="Poon T.W."/>
            <person name="Priest M."/>
            <person name="Roberts A."/>
            <person name="Saif S."/>
            <person name="Shea T."/>
            <person name="Sisk P."/>
            <person name="Sykes S."/>
            <person name="Wortman J."/>
            <person name="Nusbaum C."/>
            <person name="Birren B."/>
        </authorList>
    </citation>
    <scope>NUCLEOTIDE SEQUENCE [LARGE SCALE GENOMIC DNA]</scope>
    <source>
        <strain evidence="7">WRAIR2</strain>
    </source>
</reference>
<keyword evidence="3" id="KW-0539">Nucleus</keyword>
<dbReference type="AlphaFoldDB" id="A0A182NKM2"/>
<name>A0A182NKM2_9DIPT</name>
<comment type="subcellular location">
    <subcellularLocation>
        <location evidence="1">Nucleus</location>
    </subcellularLocation>
</comment>
<evidence type="ECO:0000313" key="7">
    <source>
        <dbReference type="Proteomes" id="UP000075884"/>
    </source>
</evidence>
<evidence type="ECO:0000313" key="6">
    <source>
        <dbReference type="EnsemblMetazoa" id="ADIR008202-PA"/>
    </source>
</evidence>
<evidence type="ECO:0000256" key="3">
    <source>
        <dbReference type="ARBA" id="ARBA00023242"/>
    </source>
</evidence>
<evidence type="ECO:0000259" key="5">
    <source>
        <dbReference type="Pfam" id="PF01918"/>
    </source>
</evidence>
<organism evidence="6 7">
    <name type="scientific">Anopheles dirus</name>
    <dbReference type="NCBI Taxonomy" id="7168"/>
    <lineage>
        <taxon>Eukaryota</taxon>
        <taxon>Metazoa</taxon>
        <taxon>Ecdysozoa</taxon>
        <taxon>Arthropoda</taxon>
        <taxon>Hexapoda</taxon>
        <taxon>Insecta</taxon>
        <taxon>Pterygota</taxon>
        <taxon>Neoptera</taxon>
        <taxon>Endopterygota</taxon>
        <taxon>Diptera</taxon>
        <taxon>Nematocera</taxon>
        <taxon>Culicoidea</taxon>
        <taxon>Culicidae</taxon>
        <taxon>Anophelinae</taxon>
        <taxon>Anopheles</taxon>
    </lineage>
</organism>
<comment type="similarity">
    <text evidence="2">Belongs to the histone-like Alba family.</text>
</comment>
<dbReference type="Pfam" id="PF01918">
    <property type="entry name" value="Alba"/>
    <property type="match status" value="1"/>
</dbReference>
<dbReference type="InterPro" id="IPR002775">
    <property type="entry name" value="DNA/RNA-bd_Alba-like"/>
</dbReference>
<feature type="compositionally biased region" description="Basic and acidic residues" evidence="4">
    <location>
        <begin position="193"/>
        <end position="203"/>
    </location>
</feature>
<dbReference type="Gene3D" id="3.30.110.20">
    <property type="entry name" value="Alba-like domain"/>
    <property type="match status" value="1"/>
</dbReference>
<dbReference type="GO" id="GO:0001682">
    <property type="term" value="P:tRNA 5'-leader removal"/>
    <property type="evidence" value="ECO:0007669"/>
    <property type="project" value="TreeGrafter"/>
</dbReference>
<dbReference type="VEuPathDB" id="VectorBase:ADIR008202"/>
<dbReference type="EnsemblMetazoa" id="ADIR008202-RA">
    <property type="protein sequence ID" value="ADIR008202-PA"/>
    <property type="gene ID" value="ADIR008202"/>
</dbReference>
<dbReference type="GO" id="GO:0005634">
    <property type="term" value="C:nucleus"/>
    <property type="evidence" value="ECO:0007669"/>
    <property type="project" value="UniProtKB-SubCell"/>
</dbReference>
<dbReference type="SUPFAM" id="SSF82704">
    <property type="entry name" value="AlbA-like"/>
    <property type="match status" value="1"/>
</dbReference>
<reference evidence="6" key="2">
    <citation type="submission" date="2020-05" db="UniProtKB">
        <authorList>
            <consortium name="EnsemblMetazoa"/>
        </authorList>
    </citation>
    <scope>IDENTIFICATION</scope>
    <source>
        <strain evidence="6">WRAIR2</strain>
    </source>
</reference>
<dbReference type="InterPro" id="IPR051958">
    <property type="entry name" value="Alba-like_NAB"/>
</dbReference>
<protein>
    <recommendedName>
        <fullName evidence="5">DNA/RNA-binding protein Alba-like domain-containing protein</fullName>
    </recommendedName>
</protein>
<feature type="region of interest" description="Disordered" evidence="4">
    <location>
        <begin position="159"/>
        <end position="322"/>
    </location>
</feature>
<feature type="compositionally biased region" description="Polar residues" evidence="4">
    <location>
        <begin position="159"/>
        <end position="171"/>
    </location>
</feature>
<dbReference type="PANTHER" id="PTHR13516:SF4">
    <property type="entry name" value="FI09323P"/>
    <property type="match status" value="1"/>
</dbReference>
<dbReference type="InterPro" id="IPR036882">
    <property type="entry name" value="Alba-like_dom_sf"/>
</dbReference>
<accession>A0A182NKM2</accession>
<evidence type="ECO:0000256" key="4">
    <source>
        <dbReference type="SAM" id="MobiDB-lite"/>
    </source>
</evidence>
<dbReference type="STRING" id="7168.A0A182NKM2"/>
<proteinExistence type="inferred from homology"/>
<feature type="compositionally biased region" description="Basic and acidic residues" evidence="4">
    <location>
        <begin position="288"/>
        <end position="312"/>
    </location>
</feature>
<sequence>MMLLSHYCVGTADFTTESGPRLWLSVSTATMMHYKKGKNVEEELSQEQIPIEVLPKQFLWMHVKGGSAVQNLIEYAKKALEEGTHRSIVWSGSDGGVGKTVSCAEILKRHFELHQVTRICYRKVEEFWDPQEDGLEQIVAKRNIPCVHILMSLDEIDSQTPGYQHSKTSGGFWTGAGLGVPSDTPRKRPQGQRSKEGGGDKKGNYFTGPQLKKKPNRHYANGEGNGAAGNGAGGGGGNRQQNNAHQGKGRPKGDANGGGAGGAGTSRNQKGKGKDCGNRRKPNNAEGGESKKASEGAGQQDRRKSDAERKDNQSAGGSGNSA</sequence>
<feature type="compositionally biased region" description="Gly residues" evidence="4">
    <location>
        <begin position="223"/>
        <end position="238"/>
    </location>
</feature>
<dbReference type="Proteomes" id="UP000075884">
    <property type="component" value="Unassembled WGS sequence"/>
</dbReference>
<evidence type="ECO:0000256" key="1">
    <source>
        <dbReference type="ARBA" id="ARBA00004123"/>
    </source>
</evidence>
<dbReference type="GO" id="GO:0000172">
    <property type="term" value="C:ribonuclease MRP complex"/>
    <property type="evidence" value="ECO:0007669"/>
    <property type="project" value="TreeGrafter"/>
</dbReference>